<dbReference type="eggNOG" id="ENOG502S1DA">
    <property type="taxonomic scope" value="Eukaryota"/>
</dbReference>
<dbReference type="PANTHER" id="PTHR47295">
    <property type="entry name" value="EG45-LIKE DOMAIN CONTAINING PROTEIN 1-RELATED"/>
    <property type="match status" value="1"/>
</dbReference>
<feature type="disulfide bond" evidence="3">
    <location>
        <begin position="30"/>
        <end position="42"/>
    </location>
</feature>
<dbReference type="GO" id="GO:0008061">
    <property type="term" value="F:chitin binding"/>
    <property type="evidence" value="ECO:0007669"/>
    <property type="project" value="UniProtKB-UniRule"/>
</dbReference>
<gene>
    <name evidence="7" type="ORF">SELMODRAFT_437354</name>
</gene>
<dbReference type="InterPro" id="IPR018371">
    <property type="entry name" value="Chitin-binding_1_CS"/>
</dbReference>
<keyword evidence="4" id="KW-0732">Signal</keyword>
<dbReference type="Pfam" id="PF03330">
    <property type="entry name" value="DPBB_1"/>
    <property type="match status" value="1"/>
</dbReference>
<dbReference type="PROSITE" id="PS50941">
    <property type="entry name" value="CHIT_BIND_I_2"/>
    <property type="match status" value="1"/>
</dbReference>
<dbReference type="SUPFAM" id="SSF57016">
    <property type="entry name" value="Plant lectins/antimicrobial peptides"/>
    <property type="match status" value="1"/>
</dbReference>
<dbReference type="STRING" id="88036.D8QQD3"/>
<keyword evidence="8" id="KW-1185">Reference proteome</keyword>
<dbReference type="PROSITE" id="PS50842">
    <property type="entry name" value="EXPANSIN_EG45"/>
    <property type="match status" value="1"/>
</dbReference>
<dbReference type="EMBL" id="GL377565">
    <property type="protein sequence ID" value="EFJ38438.1"/>
    <property type="molecule type" value="Genomic_DNA"/>
</dbReference>
<evidence type="ECO:0000256" key="3">
    <source>
        <dbReference type="PROSITE-ProRule" id="PRU00261"/>
    </source>
</evidence>
<dbReference type="CDD" id="cd22269">
    <property type="entry name" value="DPBB_EG45-like"/>
    <property type="match status" value="1"/>
</dbReference>
<feature type="signal peptide" evidence="4">
    <location>
        <begin position="1"/>
        <end position="21"/>
    </location>
</feature>
<feature type="domain" description="Expansin-like EG45" evidence="5">
    <location>
        <begin position="63"/>
        <end position="173"/>
    </location>
</feature>
<name>D8QQD3_SELML</name>
<sequence>MSPRLIFLLSLLVAAAMVATAQQCDRNRPCGDNMCCSQWGYCGCSADYCGNGCQSQCNWCSGGGGGGNGEATFYTEYVPSACYGFDRGPFPAGNLIAAASPDIFNGLCGAYFDITCKGAVSGAGGCRSNDATVTVRVVDLCPGCHANSFDLSYEAFTRIANPDVGRIRIFSQRKNGAGIGQEFIAQVVGSTNSTQEPSKR</sequence>
<dbReference type="SUPFAM" id="SSF50685">
    <property type="entry name" value="Barwin-like endoglucanases"/>
    <property type="match status" value="1"/>
</dbReference>
<dbReference type="PANTHER" id="PTHR47295:SF15">
    <property type="entry name" value="EXPANSIN-LIKE EG45 DOMAIN-CONTAINING PROTEIN"/>
    <property type="match status" value="1"/>
</dbReference>
<dbReference type="InterPro" id="IPR009009">
    <property type="entry name" value="RlpA-like_DPBB"/>
</dbReference>
<accession>D8QQD3</accession>
<keyword evidence="1 3" id="KW-0147">Chitin-binding</keyword>
<comment type="caution">
    <text evidence="3">Lacks conserved residue(s) required for the propagation of feature annotation.</text>
</comment>
<organism evidence="8">
    <name type="scientific">Selaginella moellendorffii</name>
    <name type="common">Spikemoss</name>
    <dbReference type="NCBI Taxonomy" id="88036"/>
    <lineage>
        <taxon>Eukaryota</taxon>
        <taxon>Viridiplantae</taxon>
        <taxon>Streptophyta</taxon>
        <taxon>Embryophyta</taxon>
        <taxon>Tracheophyta</taxon>
        <taxon>Lycopodiopsida</taxon>
        <taxon>Selaginellales</taxon>
        <taxon>Selaginellaceae</taxon>
        <taxon>Selaginella</taxon>
    </lineage>
</organism>
<evidence type="ECO:0000259" key="5">
    <source>
        <dbReference type="PROSITE" id="PS50842"/>
    </source>
</evidence>
<dbReference type="InterPro" id="IPR001002">
    <property type="entry name" value="Chitin-bd_1"/>
</dbReference>
<dbReference type="AlphaFoldDB" id="D8QQD3"/>
<dbReference type="InterPro" id="IPR007112">
    <property type="entry name" value="Expansin/allergen_DPBB_dom"/>
</dbReference>
<dbReference type="InterPro" id="IPR044206">
    <property type="entry name" value="EGC1/2"/>
</dbReference>
<feature type="disulfide bond" evidence="3">
    <location>
        <begin position="53"/>
        <end position="57"/>
    </location>
</feature>
<evidence type="ECO:0000259" key="6">
    <source>
        <dbReference type="PROSITE" id="PS50941"/>
    </source>
</evidence>
<dbReference type="Gene3D" id="2.40.40.10">
    <property type="entry name" value="RlpA-like domain"/>
    <property type="match status" value="1"/>
</dbReference>
<dbReference type="PROSITE" id="PS00026">
    <property type="entry name" value="CHIT_BIND_I_1"/>
    <property type="match status" value="1"/>
</dbReference>
<dbReference type="SMART" id="SM00270">
    <property type="entry name" value="ChtBD1"/>
    <property type="match status" value="1"/>
</dbReference>
<dbReference type="GO" id="GO:0048046">
    <property type="term" value="C:apoplast"/>
    <property type="evidence" value="ECO:0007669"/>
    <property type="project" value="InterPro"/>
</dbReference>
<protein>
    <recommendedName>
        <fullName evidence="9">Chitin-binding type-1 domain-containing protein</fullName>
    </recommendedName>
</protein>
<dbReference type="Gramene" id="EFJ38438">
    <property type="protein sequence ID" value="EFJ38438"/>
    <property type="gene ID" value="SELMODRAFT_437354"/>
</dbReference>
<dbReference type="HOGENOM" id="CLU_118310_0_0_1"/>
<evidence type="ECO:0008006" key="9">
    <source>
        <dbReference type="Google" id="ProtNLM"/>
    </source>
</evidence>
<dbReference type="KEGG" id="smo:SELMODRAFT_437354"/>
<reference evidence="7 8" key="1">
    <citation type="journal article" date="2011" name="Science">
        <title>The Selaginella genome identifies genetic changes associated with the evolution of vascular plants.</title>
        <authorList>
            <person name="Banks J.A."/>
            <person name="Nishiyama T."/>
            <person name="Hasebe M."/>
            <person name="Bowman J.L."/>
            <person name="Gribskov M."/>
            <person name="dePamphilis C."/>
            <person name="Albert V.A."/>
            <person name="Aono N."/>
            <person name="Aoyama T."/>
            <person name="Ambrose B.A."/>
            <person name="Ashton N.W."/>
            <person name="Axtell M.J."/>
            <person name="Barker E."/>
            <person name="Barker M.S."/>
            <person name="Bennetzen J.L."/>
            <person name="Bonawitz N.D."/>
            <person name="Chapple C."/>
            <person name="Cheng C."/>
            <person name="Correa L.G."/>
            <person name="Dacre M."/>
            <person name="DeBarry J."/>
            <person name="Dreyer I."/>
            <person name="Elias M."/>
            <person name="Engstrom E.M."/>
            <person name="Estelle M."/>
            <person name="Feng L."/>
            <person name="Finet C."/>
            <person name="Floyd S.K."/>
            <person name="Frommer W.B."/>
            <person name="Fujita T."/>
            <person name="Gramzow L."/>
            <person name="Gutensohn M."/>
            <person name="Harholt J."/>
            <person name="Hattori M."/>
            <person name="Heyl A."/>
            <person name="Hirai T."/>
            <person name="Hiwatashi Y."/>
            <person name="Ishikawa M."/>
            <person name="Iwata M."/>
            <person name="Karol K.G."/>
            <person name="Koehler B."/>
            <person name="Kolukisaoglu U."/>
            <person name="Kubo M."/>
            <person name="Kurata T."/>
            <person name="Lalonde S."/>
            <person name="Li K."/>
            <person name="Li Y."/>
            <person name="Litt A."/>
            <person name="Lyons E."/>
            <person name="Manning G."/>
            <person name="Maruyama T."/>
            <person name="Michael T.P."/>
            <person name="Mikami K."/>
            <person name="Miyazaki S."/>
            <person name="Morinaga S."/>
            <person name="Murata T."/>
            <person name="Mueller-Roeber B."/>
            <person name="Nelson D.R."/>
            <person name="Obara M."/>
            <person name="Oguri Y."/>
            <person name="Olmstead R.G."/>
            <person name="Onodera N."/>
            <person name="Petersen B.L."/>
            <person name="Pils B."/>
            <person name="Prigge M."/>
            <person name="Rensing S.A."/>
            <person name="Riano-Pachon D.M."/>
            <person name="Roberts A.W."/>
            <person name="Sato Y."/>
            <person name="Scheller H.V."/>
            <person name="Schulz B."/>
            <person name="Schulz C."/>
            <person name="Shakirov E.V."/>
            <person name="Shibagaki N."/>
            <person name="Shinohara N."/>
            <person name="Shippen D.E."/>
            <person name="Soerensen I."/>
            <person name="Sotooka R."/>
            <person name="Sugimoto N."/>
            <person name="Sugita M."/>
            <person name="Sumikawa N."/>
            <person name="Tanurdzic M."/>
            <person name="Theissen G."/>
            <person name="Ulvskov P."/>
            <person name="Wakazuki S."/>
            <person name="Weng J.K."/>
            <person name="Willats W.W."/>
            <person name="Wipf D."/>
            <person name="Wolf P.G."/>
            <person name="Yang L."/>
            <person name="Zimmer A.D."/>
            <person name="Zhu Q."/>
            <person name="Mitros T."/>
            <person name="Hellsten U."/>
            <person name="Loque D."/>
            <person name="Otillar R."/>
            <person name="Salamov A."/>
            <person name="Schmutz J."/>
            <person name="Shapiro H."/>
            <person name="Lindquist E."/>
            <person name="Lucas S."/>
            <person name="Rokhsar D."/>
            <person name="Grigoriev I.V."/>
        </authorList>
    </citation>
    <scope>NUCLEOTIDE SEQUENCE [LARGE SCALE GENOMIC DNA]</scope>
</reference>
<evidence type="ECO:0000256" key="2">
    <source>
        <dbReference type="ARBA" id="ARBA00023157"/>
    </source>
</evidence>
<dbReference type="InterPro" id="IPR036861">
    <property type="entry name" value="Endochitinase-like_sf"/>
</dbReference>
<dbReference type="CDD" id="cd00035">
    <property type="entry name" value="ChtBD1"/>
    <property type="match status" value="1"/>
</dbReference>
<dbReference type="OrthoDB" id="406505at2759"/>
<evidence type="ECO:0000256" key="1">
    <source>
        <dbReference type="ARBA" id="ARBA00022669"/>
    </source>
</evidence>
<dbReference type="InParanoid" id="D8QQD3"/>
<evidence type="ECO:0000313" key="7">
    <source>
        <dbReference type="EMBL" id="EFJ38438.1"/>
    </source>
</evidence>
<proteinExistence type="predicted"/>
<feature type="domain" description="Chitin-binding type-1" evidence="6">
    <location>
        <begin position="21"/>
        <end position="59"/>
    </location>
</feature>
<feature type="disulfide bond" evidence="3">
    <location>
        <begin position="35"/>
        <end position="49"/>
    </location>
</feature>
<dbReference type="InterPro" id="IPR036908">
    <property type="entry name" value="RlpA-like_sf"/>
</dbReference>
<dbReference type="Gene3D" id="3.30.60.10">
    <property type="entry name" value="Endochitinase-like"/>
    <property type="match status" value="1"/>
</dbReference>
<dbReference type="OMA" id="WNNSANC"/>
<dbReference type="Proteomes" id="UP000001514">
    <property type="component" value="Unassembled WGS sequence"/>
</dbReference>
<feature type="chain" id="PRO_5003121054" description="Chitin-binding type-1 domain-containing protein" evidence="4">
    <location>
        <begin position="22"/>
        <end position="200"/>
    </location>
</feature>
<evidence type="ECO:0000256" key="4">
    <source>
        <dbReference type="SAM" id="SignalP"/>
    </source>
</evidence>
<dbReference type="Pfam" id="PF00187">
    <property type="entry name" value="Chitin_bind_1"/>
    <property type="match status" value="1"/>
</dbReference>
<keyword evidence="2 3" id="KW-1015">Disulfide bond</keyword>
<evidence type="ECO:0000313" key="8">
    <source>
        <dbReference type="Proteomes" id="UP000001514"/>
    </source>
</evidence>
<dbReference type="GO" id="GO:0009627">
    <property type="term" value="P:systemic acquired resistance"/>
    <property type="evidence" value="ECO:0007669"/>
    <property type="project" value="InterPro"/>
</dbReference>